<name>A0AAV4XH44_CAEEX</name>
<proteinExistence type="predicted"/>
<dbReference type="AlphaFoldDB" id="A0AAV4XH44"/>
<organism evidence="2 3">
    <name type="scientific">Caerostris extrusa</name>
    <name type="common">Bark spider</name>
    <name type="synonym">Caerostris bankana</name>
    <dbReference type="NCBI Taxonomy" id="172846"/>
    <lineage>
        <taxon>Eukaryota</taxon>
        <taxon>Metazoa</taxon>
        <taxon>Ecdysozoa</taxon>
        <taxon>Arthropoda</taxon>
        <taxon>Chelicerata</taxon>
        <taxon>Arachnida</taxon>
        <taxon>Araneae</taxon>
        <taxon>Araneomorphae</taxon>
        <taxon>Entelegynae</taxon>
        <taxon>Araneoidea</taxon>
        <taxon>Araneidae</taxon>
        <taxon>Caerostris</taxon>
    </lineage>
</organism>
<accession>A0AAV4XH44</accession>
<dbReference type="Proteomes" id="UP001054945">
    <property type="component" value="Unassembled WGS sequence"/>
</dbReference>
<evidence type="ECO:0000256" key="1">
    <source>
        <dbReference type="SAM" id="MobiDB-lite"/>
    </source>
</evidence>
<feature type="compositionally biased region" description="Polar residues" evidence="1">
    <location>
        <begin position="20"/>
        <end position="29"/>
    </location>
</feature>
<gene>
    <name evidence="2" type="ORF">CEXT_441141</name>
</gene>
<evidence type="ECO:0000313" key="2">
    <source>
        <dbReference type="EMBL" id="GIY94345.1"/>
    </source>
</evidence>
<sequence>MASSLAPAGVPYEDEEDSKQGVSSFVNQGSDKRNPPENSADDSAIPVAHEENSNRQPNVDDDVPPPACTEFPKWTAPNLQNVEVRGIGPLDSVYTTDLYISNIREEHNGQYECYRCSFQKKVFNIQVKGMFVFVS</sequence>
<dbReference type="EMBL" id="BPLR01017772">
    <property type="protein sequence ID" value="GIY94345.1"/>
    <property type="molecule type" value="Genomic_DNA"/>
</dbReference>
<protein>
    <submittedName>
        <fullName evidence="2">Uncharacterized protein</fullName>
    </submittedName>
</protein>
<keyword evidence="3" id="KW-1185">Reference proteome</keyword>
<evidence type="ECO:0000313" key="3">
    <source>
        <dbReference type="Proteomes" id="UP001054945"/>
    </source>
</evidence>
<feature type="region of interest" description="Disordered" evidence="1">
    <location>
        <begin position="1"/>
        <end position="72"/>
    </location>
</feature>
<reference evidence="2 3" key="1">
    <citation type="submission" date="2021-06" db="EMBL/GenBank/DDBJ databases">
        <title>Caerostris extrusa draft genome.</title>
        <authorList>
            <person name="Kono N."/>
            <person name="Arakawa K."/>
        </authorList>
    </citation>
    <scope>NUCLEOTIDE SEQUENCE [LARGE SCALE GENOMIC DNA]</scope>
</reference>
<comment type="caution">
    <text evidence="2">The sequence shown here is derived from an EMBL/GenBank/DDBJ whole genome shotgun (WGS) entry which is preliminary data.</text>
</comment>